<dbReference type="InterPro" id="IPR000182">
    <property type="entry name" value="GNAT_dom"/>
</dbReference>
<dbReference type="EMBL" id="JABXYM010000001">
    <property type="protein sequence ID" value="MCR6095704.1"/>
    <property type="molecule type" value="Genomic_DNA"/>
</dbReference>
<evidence type="ECO:0000313" key="2">
    <source>
        <dbReference type="EMBL" id="MCR6095704.1"/>
    </source>
</evidence>
<protein>
    <submittedName>
        <fullName evidence="2">GNAT family N-acetyltransferase</fullName>
    </submittedName>
</protein>
<comment type="caution">
    <text evidence="2">The sequence shown here is derived from an EMBL/GenBank/DDBJ whole genome shotgun (WGS) entry which is preliminary data.</text>
</comment>
<dbReference type="Pfam" id="PF13508">
    <property type="entry name" value="Acetyltransf_7"/>
    <property type="match status" value="1"/>
</dbReference>
<dbReference type="Gene3D" id="3.40.630.30">
    <property type="match status" value="1"/>
</dbReference>
<dbReference type="SUPFAM" id="SSF55729">
    <property type="entry name" value="Acyl-CoA N-acyltransferases (Nat)"/>
    <property type="match status" value="1"/>
</dbReference>
<dbReference type="PANTHER" id="PTHR42791:SF1">
    <property type="entry name" value="N-ACETYLTRANSFERASE DOMAIN-CONTAINING PROTEIN"/>
    <property type="match status" value="1"/>
</dbReference>
<reference evidence="2" key="1">
    <citation type="submission" date="2020-06" db="EMBL/GenBank/DDBJ databases">
        <title>Insight into the genomes of haloalkaliphilic bacilli from Kenyan soda lakes.</title>
        <authorList>
            <person name="Mwirichia R."/>
            <person name="Villamizar G.C."/>
            <person name="Poehlein A."/>
            <person name="Mugweru J."/>
            <person name="Kipnyargis A."/>
            <person name="Kiplimo D."/>
            <person name="Orwa P."/>
            <person name="Daniel R."/>
        </authorList>
    </citation>
    <scope>NUCLEOTIDE SEQUENCE</scope>
    <source>
        <strain evidence="2">B1096_S55</strain>
    </source>
</reference>
<dbReference type="Proteomes" id="UP001057753">
    <property type="component" value="Unassembled WGS sequence"/>
</dbReference>
<dbReference type="RefSeq" id="WP_257820457.1">
    <property type="nucleotide sequence ID" value="NZ_JABXYM010000001.1"/>
</dbReference>
<evidence type="ECO:0000313" key="3">
    <source>
        <dbReference type="Proteomes" id="UP001057753"/>
    </source>
</evidence>
<dbReference type="InterPro" id="IPR052523">
    <property type="entry name" value="Trichothecene_AcTrans"/>
</dbReference>
<dbReference type="InterPro" id="IPR016181">
    <property type="entry name" value="Acyl_CoA_acyltransferase"/>
</dbReference>
<dbReference type="GO" id="GO:0016747">
    <property type="term" value="F:acyltransferase activity, transferring groups other than amino-acyl groups"/>
    <property type="evidence" value="ECO:0007669"/>
    <property type="project" value="InterPro"/>
</dbReference>
<sequence>MVKISRHDFKASSTLLGTAFSNDPLFTYLFDSHSKADITKFFHFVLTYQQIKKQLIIGKKENDLLQGLACVEKPQTTKTIKSVLIQIKLFLLILQLAFQVKWRAFKKINYYMKMISAQRPAERHYYLVCIGVNHKEQGKGVGKCLLDAIHEIVDHDPLTTGIGLDTENEDNIAFYRSFGYQLVSEDRLGEIMIYTMFRNKKPVS</sequence>
<keyword evidence="3" id="KW-1185">Reference proteome</keyword>
<proteinExistence type="predicted"/>
<feature type="domain" description="N-acetyltransferase" evidence="1">
    <location>
        <begin position="119"/>
        <end position="204"/>
    </location>
</feature>
<accession>A0A9Q4FYG3</accession>
<dbReference type="AlphaFoldDB" id="A0A9Q4FYG3"/>
<organism evidence="2 3">
    <name type="scientific">Salipaludibacillus agaradhaerens</name>
    <name type="common">Bacillus agaradhaerens</name>
    <dbReference type="NCBI Taxonomy" id="76935"/>
    <lineage>
        <taxon>Bacteria</taxon>
        <taxon>Bacillati</taxon>
        <taxon>Bacillota</taxon>
        <taxon>Bacilli</taxon>
        <taxon>Bacillales</taxon>
        <taxon>Bacillaceae</taxon>
    </lineage>
</organism>
<dbReference type="CDD" id="cd04301">
    <property type="entry name" value="NAT_SF"/>
    <property type="match status" value="1"/>
</dbReference>
<evidence type="ECO:0000259" key="1">
    <source>
        <dbReference type="PROSITE" id="PS51186"/>
    </source>
</evidence>
<name>A0A9Q4FYG3_SALAG</name>
<dbReference type="PROSITE" id="PS51186">
    <property type="entry name" value="GNAT"/>
    <property type="match status" value="1"/>
</dbReference>
<dbReference type="PANTHER" id="PTHR42791">
    <property type="entry name" value="GNAT FAMILY ACETYLTRANSFERASE"/>
    <property type="match status" value="1"/>
</dbReference>
<gene>
    <name evidence="2" type="ORF">HXA33_04035</name>
</gene>